<proteinExistence type="predicted"/>
<dbReference type="AlphaFoldDB" id="A0A1V9XHD3"/>
<evidence type="ECO:0000313" key="2">
    <source>
        <dbReference type="Proteomes" id="UP000192247"/>
    </source>
</evidence>
<dbReference type="Proteomes" id="UP000192247">
    <property type="component" value="Unassembled WGS sequence"/>
</dbReference>
<comment type="caution">
    <text evidence="1">The sequence shown here is derived from an EMBL/GenBank/DDBJ whole genome shotgun (WGS) entry which is preliminary data.</text>
</comment>
<accession>A0A1V9XHD3</accession>
<dbReference type="EMBL" id="MNPL01011070">
    <property type="protein sequence ID" value="OQR72772.1"/>
    <property type="molecule type" value="Genomic_DNA"/>
</dbReference>
<dbReference type="InParanoid" id="A0A1V9XHD3"/>
<evidence type="ECO:0000313" key="1">
    <source>
        <dbReference type="EMBL" id="OQR72772.1"/>
    </source>
</evidence>
<feature type="non-terminal residue" evidence="1">
    <location>
        <position position="1"/>
    </location>
</feature>
<organism evidence="1 2">
    <name type="scientific">Tropilaelaps mercedesae</name>
    <dbReference type="NCBI Taxonomy" id="418985"/>
    <lineage>
        <taxon>Eukaryota</taxon>
        <taxon>Metazoa</taxon>
        <taxon>Ecdysozoa</taxon>
        <taxon>Arthropoda</taxon>
        <taxon>Chelicerata</taxon>
        <taxon>Arachnida</taxon>
        <taxon>Acari</taxon>
        <taxon>Parasitiformes</taxon>
        <taxon>Mesostigmata</taxon>
        <taxon>Gamasina</taxon>
        <taxon>Dermanyssoidea</taxon>
        <taxon>Laelapidae</taxon>
        <taxon>Tropilaelaps</taxon>
    </lineage>
</organism>
<keyword evidence="2" id="KW-1185">Reference proteome</keyword>
<name>A0A1V9XHD3_9ACAR</name>
<protein>
    <submittedName>
        <fullName evidence="1">Uncharacterized protein</fullName>
    </submittedName>
</protein>
<sequence length="128" mass="14502">NVDNALSASSILTRFPSECVLVVSVREGGPSSGDCSTGHTRLKKVKNFVSHQHYKEAFFRGIRRFGNGVTGMRRIRFPPNGLILKPFVRSSRLIATLAVRLDYKNKENVCRGTAKTRYPFRYEKPTRL</sequence>
<gene>
    <name evidence="1" type="ORF">BIW11_10170</name>
</gene>
<reference evidence="1 2" key="1">
    <citation type="journal article" date="2017" name="Gigascience">
        <title>Draft genome of the honey bee ectoparasitic mite, Tropilaelaps mercedesae, is shaped by the parasitic life history.</title>
        <authorList>
            <person name="Dong X."/>
            <person name="Armstrong S.D."/>
            <person name="Xia D."/>
            <person name="Makepeace B.L."/>
            <person name="Darby A.C."/>
            <person name="Kadowaki T."/>
        </authorList>
    </citation>
    <scope>NUCLEOTIDE SEQUENCE [LARGE SCALE GENOMIC DNA]</scope>
    <source>
        <strain evidence="1">Wuxi-XJTLU</strain>
    </source>
</reference>